<dbReference type="InterPro" id="IPR027417">
    <property type="entry name" value="P-loop_NTPase"/>
</dbReference>
<dbReference type="InterPro" id="IPR017871">
    <property type="entry name" value="ABC_transporter-like_CS"/>
</dbReference>
<reference evidence="12" key="1">
    <citation type="submission" date="2022-08" db="EMBL/GenBank/DDBJ databases">
        <authorList>
            <person name="Marques A."/>
        </authorList>
    </citation>
    <scope>NUCLEOTIDE SEQUENCE</scope>
    <source>
        <strain evidence="12">RhyPub2mFocal</strain>
        <tissue evidence="12">Leaves</tissue>
    </source>
</reference>
<feature type="transmembrane region" description="Helical" evidence="10">
    <location>
        <begin position="484"/>
        <end position="508"/>
    </location>
</feature>
<evidence type="ECO:0000256" key="7">
    <source>
        <dbReference type="ARBA" id="ARBA00022989"/>
    </source>
</evidence>
<dbReference type="EMBL" id="JAMFTS010000005">
    <property type="protein sequence ID" value="KAJ4756742.1"/>
    <property type="molecule type" value="Genomic_DNA"/>
</dbReference>
<dbReference type="Pfam" id="PF19055">
    <property type="entry name" value="ABC2_membrane_7"/>
    <property type="match status" value="1"/>
</dbReference>
<keyword evidence="7 10" id="KW-1133">Transmembrane helix</keyword>
<dbReference type="InterPro" id="IPR052215">
    <property type="entry name" value="Plant_ABCG"/>
</dbReference>
<evidence type="ECO:0000256" key="2">
    <source>
        <dbReference type="ARBA" id="ARBA00005814"/>
    </source>
</evidence>
<dbReference type="InterPro" id="IPR003439">
    <property type="entry name" value="ABC_transporter-like_ATP-bd"/>
</dbReference>
<dbReference type="SMART" id="SM00382">
    <property type="entry name" value="AAA"/>
    <property type="match status" value="1"/>
</dbReference>
<feature type="transmembrane region" description="Helical" evidence="10">
    <location>
        <begin position="556"/>
        <end position="577"/>
    </location>
</feature>
<evidence type="ECO:0000256" key="1">
    <source>
        <dbReference type="ARBA" id="ARBA00004141"/>
    </source>
</evidence>
<evidence type="ECO:0000256" key="6">
    <source>
        <dbReference type="ARBA" id="ARBA00022840"/>
    </source>
</evidence>
<dbReference type="InterPro" id="IPR003593">
    <property type="entry name" value="AAA+_ATPase"/>
</dbReference>
<dbReference type="InterPro" id="IPR043926">
    <property type="entry name" value="ABCG_dom"/>
</dbReference>
<feature type="transmembrane region" description="Helical" evidence="10">
    <location>
        <begin position="528"/>
        <end position="549"/>
    </location>
</feature>
<dbReference type="PROSITE" id="PS50893">
    <property type="entry name" value="ABC_TRANSPORTER_2"/>
    <property type="match status" value="1"/>
</dbReference>
<comment type="caution">
    <text evidence="12">The sequence shown here is derived from an EMBL/GenBank/DDBJ whole genome shotgun (WGS) entry which is preliminary data.</text>
</comment>
<dbReference type="GO" id="GO:0005524">
    <property type="term" value="F:ATP binding"/>
    <property type="evidence" value="ECO:0007669"/>
    <property type="project" value="UniProtKB-KW"/>
</dbReference>
<dbReference type="PANTHER" id="PTHR48042:SF20">
    <property type="entry name" value="OS10G0163290 PROTEIN"/>
    <property type="match status" value="1"/>
</dbReference>
<evidence type="ECO:0000313" key="12">
    <source>
        <dbReference type="EMBL" id="KAJ4756742.1"/>
    </source>
</evidence>
<keyword evidence="13" id="KW-1185">Reference proteome</keyword>
<feature type="region of interest" description="Disordered" evidence="9">
    <location>
        <begin position="1"/>
        <end position="32"/>
    </location>
</feature>
<protein>
    <submittedName>
        <fullName evidence="12">ABC transporter G family member 2</fullName>
    </submittedName>
</protein>
<dbReference type="PROSITE" id="PS00211">
    <property type="entry name" value="ABC_TRANSPORTER_1"/>
    <property type="match status" value="1"/>
</dbReference>
<feature type="transmembrane region" description="Helical" evidence="10">
    <location>
        <begin position="415"/>
        <end position="436"/>
    </location>
</feature>
<dbReference type="FunFam" id="3.40.50.300:FF:001533">
    <property type="entry name" value="ABC transporter G family member 11"/>
    <property type="match status" value="1"/>
</dbReference>
<dbReference type="InterPro" id="IPR013525">
    <property type="entry name" value="ABC2_TM"/>
</dbReference>
<feature type="transmembrane region" description="Helical" evidence="10">
    <location>
        <begin position="645"/>
        <end position="666"/>
    </location>
</feature>
<comment type="subcellular location">
    <subcellularLocation>
        <location evidence="1">Membrane</location>
        <topology evidence="1">Multi-pass membrane protein</topology>
    </subcellularLocation>
</comment>
<gene>
    <name evidence="12" type="ORF">LUZ62_091147</name>
</gene>
<dbReference type="SUPFAM" id="SSF52540">
    <property type="entry name" value="P-loop containing nucleoside triphosphate hydrolases"/>
    <property type="match status" value="1"/>
</dbReference>
<keyword evidence="3" id="KW-0813">Transport</keyword>
<feature type="compositionally biased region" description="Polar residues" evidence="9">
    <location>
        <begin position="1"/>
        <end position="13"/>
    </location>
</feature>
<dbReference type="Pfam" id="PF00005">
    <property type="entry name" value="ABC_tran"/>
    <property type="match status" value="1"/>
</dbReference>
<feature type="domain" description="ABC transporter" evidence="11">
    <location>
        <begin position="70"/>
        <end position="314"/>
    </location>
</feature>
<dbReference type="PANTHER" id="PTHR48042">
    <property type="entry name" value="ABC TRANSPORTER G FAMILY MEMBER 11"/>
    <property type="match status" value="1"/>
</dbReference>
<dbReference type="GO" id="GO:0016020">
    <property type="term" value="C:membrane"/>
    <property type="evidence" value="ECO:0007669"/>
    <property type="project" value="UniProtKB-SubCell"/>
</dbReference>
<evidence type="ECO:0000256" key="4">
    <source>
        <dbReference type="ARBA" id="ARBA00022692"/>
    </source>
</evidence>
<dbReference type="Proteomes" id="UP001140206">
    <property type="component" value="Chromosome 5"/>
</dbReference>
<keyword evidence="5" id="KW-0547">Nucleotide-binding</keyword>
<dbReference type="Gene3D" id="3.40.50.300">
    <property type="entry name" value="P-loop containing nucleotide triphosphate hydrolases"/>
    <property type="match status" value="1"/>
</dbReference>
<dbReference type="GO" id="GO:0016887">
    <property type="term" value="F:ATP hydrolysis activity"/>
    <property type="evidence" value="ECO:0007669"/>
    <property type="project" value="InterPro"/>
</dbReference>
<name>A0AAV8CLS1_9POAL</name>
<sequence length="686" mass="75979">MASQSNATESTPGASPWRPLWPADNTRNDAGTEPIIQSNISLASLFDLSSRRTTAIPNGALQNDSSTISVTWQDLWVSAVDNKRKHKSIICGLNGFAQPGRVLAIMGPSGCGKSTLLDALAGRLASNVKQTGKILINGLEQKLAFGTSAYVTQDDVLITTLTVKEAVCYSAQLQLPDTMSWSEKTERALDTIREMGLEGVMDTRIGGWSSKGISGGQKRRVSICMEILTRPKLLFLDEPTSGLDSAAAYHVMSRIISLAKREGMTVVGAIHQPSSEVFHLFHGLCLLAYGKTVFFGQPNEAILFFASNGFVCPHMSNPSDYFLRIINKDFDKDEGEQHQQHKYDIEAQPTTNTTQAIEILTTSFELSGYSIRVSENIEKLRFMGGVSVKKFDQPSFLNQCFVLTKRSFVNMSRDLGYYWLRFAIYIAVGITLGTIFHKFDHSYESIQGRINLLVYVASFLTFMSIGGFPSFIEDIKIFAKERLNGHYGVMAFIIANTLSALPFLLLIASVPGAVAYYLAGLRAELDHFAYFVLDLFTSLALVESLMMIVASIVPDFLMGIITGAGIQGVMMLTSGFFQLSNLLPNIILKYPIHYISFDKYSTEGFFKNEFLGDIFQSSATPGAPTISGDQFLKDEFHLNLVYSKWIDLAVLFGMFVLYRMLFLLIVKVKDMAKPMITQGFCMKEAV</sequence>
<organism evidence="12 13">
    <name type="scientific">Rhynchospora pubera</name>
    <dbReference type="NCBI Taxonomy" id="906938"/>
    <lineage>
        <taxon>Eukaryota</taxon>
        <taxon>Viridiplantae</taxon>
        <taxon>Streptophyta</taxon>
        <taxon>Embryophyta</taxon>
        <taxon>Tracheophyta</taxon>
        <taxon>Spermatophyta</taxon>
        <taxon>Magnoliopsida</taxon>
        <taxon>Liliopsida</taxon>
        <taxon>Poales</taxon>
        <taxon>Cyperaceae</taxon>
        <taxon>Cyperoideae</taxon>
        <taxon>Rhynchosporeae</taxon>
        <taxon>Rhynchospora</taxon>
    </lineage>
</organism>
<evidence type="ECO:0000256" key="8">
    <source>
        <dbReference type="ARBA" id="ARBA00023136"/>
    </source>
</evidence>
<evidence type="ECO:0000256" key="5">
    <source>
        <dbReference type="ARBA" id="ARBA00022741"/>
    </source>
</evidence>
<evidence type="ECO:0000256" key="3">
    <source>
        <dbReference type="ARBA" id="ARBA00022448"/>
    </source>
</evidence>
<evidence type="ECO:0000256" key="9">
    <source>
        <dbReference type="SAM" id="MobiDB-lite"/>
    </source>
</evidence>
<dbReference type="Pfam" id="PF01061">
    <property type="entry name" value="ABC2_membrane"/>
    <property type="match status" value="1"/>
</dbReference>
<feature type="transmembrane region" description="Helical" evidence="10">
    <location>
        <begin position="452"/>
        <end position="472"/>
    </location>
</feature>
<evidence type="ECO:0000313" key="13">
    <source>
        <dbReference type="Proteomes" id="UP001140206"/>
    </source>
</evidence>
<dbReference type="GO" id="GO:0140359">
    <property type="term" value="F:ABC-type transporter activity"/>
    <property type="evidence" value="ECO:0007669"/>
    <property type="project" value="InterPro"/>
</dbReference>
<proteinExistence type="inferred from homology"/>
<keyword evidence="8 10" id="KW-0472">Membrane</keyword>
<keyword evidence="4 10" id="KW-0812">Transmembrane</keyword>
<keyword evidence="6" id="KW-0067">ATP-binding</keyword>
<evidence type="ECO:0000259" key="11">
    <source>
        <dbReference type="PROSITE" id="PS50893"/>
    </source>
</evidence>
<evidence type="ECO:0000256" key="10">
    <source>
        <dbReference type="SAM" id="Phobius"/>
    </source>
</evidence>
<dbReference type="AlphaFoldDB" id="A0AAV8CLS1"/>
<accession>A0AAV8CLS1</accession>
<comment type="similarity">
    <text evidence="2">Belongs to the ABC transporter superfamily. ABCG family. Eye pigment precursor importer (TC 3.A.1.204) subfamily.</text>
</comment>